<reference evidence="4 5" key="1">
    <citation type="submission" date="2014-08" db="EMBL/GenBank/DDBJ databases">
        <title>Complete genome sequence of Corynebacterium sphenisci CECT 5990(T) (=DSM 44792(T)), isolated from healthy wild penguins.</title>
        <authorList>
            <person name="Ruckert C."/>
            <person name="Albersmeier A."/>
            <person name="Winkler A."/>
            <person name="Kalinowski J."/>
        </authorList>
    </citation>
    <scope>NUCLEOTIDE SEQUENCE [LARGE SCALE GENOMIC DNA]</scope>
    <source>
        <strain evidence="4 5">DSM 44792</strain>
    </source>
</reference>
<dbReference type="InterPro" id="IPR009057">
    <property type="entry name" value="Homeodomain-like_sf"/>
</dbReference>
<dbReference type="InterPro" id="IPR036271">
    <property type="entry name" value="Tet_transcr_reg_TetR-rel_C_sf"/>
</dbReference>
<dbReference type="PANTHER" id="PTHR30055">
    <property type="entry name" value="HTH-TYPE TRANSCRIPTIONAL REGULATOR RUTR"/>
    <property type="match status" value="1"/>
</dbReference>
<dbReference type="GO" id="GO:0003700">
    <property type="term" value="F:DNA-binding transcription factor activity"/>
    <property type="evidence" value="ECO:0007669"/>
    <property type="project" value="TreeGrafter"/>
</dbReference>
<dbReference type="STRING" id="1437874.CSPHI_06510"/>
<dbReference type="Pfam" id="PF00440">
    <property type="entry name" value="TetR_N"/>
    <property type="match status" value="1"/>
</dbReference>
<proteinExistence type="predicted"/>
<feature type="DNA-binding region" description="H-T-H motif" evidence="2">
    <location>
        <begin position="33"/>
        <end position="52"/>
    </location>
</feature>
<organism evidence="4 5">
    <name type="scientific">Corynebacterium sphenisci DSM 44792</name>
    <dbReference type="NCBI Taxonomy" id="1437874"/>
    <lineage>
        <taxon>Bacteria</taxon>
        <taxon>Bacillati</taxon>
        <taxon>Actinomycetota</taxon>
        <taxon>Actinomycetes</taxon>
        <taxon>Mycobacteriales</taxon>
        <taxon>Corynebacteriaceae</taxon>
        <taxon>Corynebacterium</taxon>
    </lineage>
</organism>
<sequence>MPRVSDADLASRRGEILVGARRCFAEFGYDGATVARLEAATGKSRGAIFHHFGSKEGLFLALAEEDAERMAEVTATSGLVEVMRDVVAHPDEHDWLGTRLEVVGRLRTDAEFRRRWLAHQEHLDAAVVSRLRETAESGALREDRSPAALRLLLELMLDGVITRVATGRSTESMAEVLDIIEETVRRPPPRA</sequence>
<protein>
    <submittedName>
        <fullName evidence="4">TetR family transcriptional regulator</fullName>
    </submittedName>
</protein>
<accession>A0A1L7CY01</accession>
<evidence type="ECO:0000256" key="2">
    <source>
        <dbReference type="PROSITE-ProRule" id="PRU00335"/>
    </source>
</evidence>
<dbReference type="SUPFAM" id="SSF46689">
    <property type="entry name" value="Homeodomain-like"/>
    <property type="match status" value="1"/>
</dbReference>
<name>A0A1L7CY01_9CORY</name>
<keyword evidence="1 2" id="KW-0238">DNA-binding</keyword>
<dbReference type="KEGG" id="csph:CSPHI_06510"/>
<feature type="domain" description="HTH tetR-type" evidence="3">
    <location>
        <begin position="10"/>
        <end position="70"/>
    </location>
</feature>
<dbReference type="PRINTS" id="PR00455">
    <property type="entry name" value="HTHTETR"/>
</dbReference>
<keyword evidence="5" id="KW-1185">Reference proteome</keyword>
<dbReference type="AlphaFoldDB" id="A0A1L7CY01"/>
<dbReference type="SUPFAM" id="SSF48498">
    <property type="entry name" value="Tetracyclin repressor-like, C-terminal domain"/>
    <property type="match status" value="1"/>
</dbReference>
<dbReference type="PANTHER" id="PTHR30055:SF229">
    <property type="entry name" value="HTH-TYPE TRANSCRIPTIONAL REPRESSOR RV1474C"/>
    <property type="match status" value="1"/>
</dbReference>
<dbReference type="InterPro" id="IPR001647">
    <property type="entry name" value="HTH_TetR"/>
</dbReference>
<dbReference type="OrthoDB" id="5816932at2"/>
<dbReference type="GO" id="GO:0000976">
    <property type="term" value="F:transcription cis-regulatory region binding"/>
    <property type="evidence" value="ECO:0007669"/>
    <property type="project" value="TreeGrafter"/>
</dbReference>
<evidence type="ECO:0000256" key="1">
    <source>
        <dbReference type="ARBA" id="ARBA00023125"/>
    </source>
</evidence>
<dbReference type="PROSITE" id="PS50977">
    <property type="entry name" value="HTH_TETR_2"/>
    <property type="match status" value="1"/>
</dbReference>
<gene>
    <name evidence="4" type="ORF">CSPHI_06510</name>
</gene>
<dbReference type="RefSeq" id="WP_075691994.1">
    <property type="nucleotide sequence ID" value="NZ_CP009248.1"/>
</dbReference>
<evidence type="ECO:0000313" key="4">
    <source>
        <dbReference type="EMBL" id="APT90755.1"/>
    </source>
</evidence>
<evidence type="ECO:0000259" key="3">
    <source>
        <dbReference type="PROSITE" id="PS50977"/>
    </source>
</evidence>
<dbReference type="EMBL" id="CP009248">
    <property type="protein sequence ID" value="APT90755.1"/>
    <property type="molecule type" value="Genomic_DNA"/>
</dbReference>
<dbReference type="Gene3D" id="1.10.357.10">
    <property type="entry name" value="Tetracycline Repressor, domain 2"/>
    <property type="match status" value="1"/>
</dbReference>
<dbReference type="InterPro" id="IPR050109">
    <property type="entry name" value="HTH-type_TetR-like_transc_reg"/>
</dbReference>
<dbReference type="Proteomes" id="UP000185469">
    <property type="component" value="Chromosome"/>
</dbReference>
<evidence type="ECO:0000313" key="5">
    <source>
        <dbReference type="Proteomes" id="UP000185469"/>
    </source>
</evidence>